<evidence type="ECO:0000313" key="1">
    <source>
        <dbReference type="EMBL" id="MBB5746353.1"/>
    </source>
</evidence>
<sequence>MSALTQASLARRPLDGAALLRVAYLSALTRGELDQTANQAILRSYAVEPLGSEITLWRLGFVLDHWSSASQDVRKAALEEFRAVYPRRSWDFDALARTARDPDGRMVGSLTARRLRRTMESTAPEPAP</sequence>
<dbReference type="RefSeq" id="WP_183213331.1">
    <property type="nucleotide sequence ID" value="NZ_JACHOR010000003.1"/>
</dbReference>
<protein>
    <submittedName>
        <fullName evidence="1">Uncharacterized protein</fullName>
    </submittedName>
</protein>
<organism evidence="1 2">
    <name type="scientific">Brevundimonas variabilis</name>
    <dbReference type="NCBI Taxonomy" id="74312"/>
    <lineage>
        <taxon>Bacteria</taxon>
        <taxon>Pseudomonadati</taxon>
        <taxon>Pseudomonadota</taxon>
        <taxon>Alphaproteobacteria</taxon>
        <taxon>Caulobacterales</taxon>
        <taxon>Caulobacteraceae</taxon>
        <taxon>Brevundimonas</taxon>
    </lineage>
</organism>
<proteinExistence type="predicted"/>
<comment type="caution">
    <text evidence="1">The sequence shown here is derived from an EMBL/GenBank/DDBJ whole genome shotgun (WGS) entry which is preliminary data.</text>
</comment>
<dbReference type="EMBL" id="JACHOR010000003">
    <property type="protein sequence ID" value="MBB5746353.1"/>
    <property type="molecule type" value="Genomic_DNA"/>
</dbReference>
<dbReference type="AlphaFoldDB" id="A0A7W9FG81"/>
<accession>A0A7W9FG81</accession>
<evidence type="ECO:0000313" key="2">
    <source>
        <dbReference type="Proteomes" id="UP000545037"/>
    </source>
</evidence>
<keyword evidence="2" id="KW-1185">Reference proteome</keyword>
<gene>
    <name evidence="1" type="ORF">GGR13_001957</name>
</gene>
<reference evidence="1 2" key="1">
    <citation type="submission" date="2020-08" db="EMBL/GenBank/DDBJ databases">
        <title>Genomic Encyclopedia of Type Strains, Phase IV (KMG-IV): sequencing the most valuable type-strain genomes for metagenomic binning, comparative biology and taxonomic classification.</title>
        <authorList>
            <person name="Goeker M."/>
        </authorList>
    </citation>
    <scope>NUCLEOTIDE SEQUENCE [LARGE SCALE GENOMIC DNA]</scope>
    <source>
        <strain evidence="1 2">DSM 4737</strain>
    </source>
</reference>
<dbReference type="Proteomes" id="UP000545037">
    <property type="component" value="Unassembled WGS sequence"/>
</dbReference>
<name>A0A7W9FG81_9CAUL</name>